<evidence type="ECO:0000313" key="2">
    <source>
        <dbReference type="Proteomes" id="UP000234881"/>
    </source>
</evidence>
<keyword evidence="2" id="KW-1185">Reference proteome</keyword>
<sequence length="66" mass="7858">MNKALMEEDKESFKYFQKVCFLPEKGLKVDIVDSKYLNEMNKIRAFKNGRKLECWTYSDSVDRNAN</sequence>
<dbReference type="Proteomes" id="UP000234881">
    <property type="component" value="Unassembled WGS sequence"/>
</dbReference>
<evidence type="ECO:0000313" key="1">
    <source>
        <dbReference type="EMBL" id="PLW76645.1"/>
    </source>
</evidence>
<dbReference type="AlphaFoldDB" id="A0A2N5XQ92"/>
<name>A0A2N5XQ92_9HYPH</name>
<gene>
    <name evidence="1" type="ORF">C0081_13715</name>
</gene>
<reference evidence="1 2" key="1">
    <citation type="submission" date="2018-01" db="EMBL/GenBank/DDBJ databases">
        <title>The draft genome sequence of Cohaesibacter sp. H1304.</title>
        <authorList>
            <person name="Wang N.-N."/>
            <person name="Du Z.-J."/>
        </authorList>
    </citation>
    <scope>NUCLEOTIDE SEQUENCE [LARGE SCALE GENOMIC DNA]</scope>
    <source>
        <strain evidence="1 2">H1304</strain>
    </source>
</reference>
<protein>
    <submittedName>
        <fullName evidence="1">Uncharacterized protein</fullName>
    </submittedName>
</protein>
<accession>A0A2N5XQ92</accession>
<proteinExistence type="predicted"/>
<dbReference type="EMBL" id="PKUQ01000023">
    <property type="protein sequence ID" value="PLW76645.1"/>
    <property type="molecule type" value="Genomic_DNA"/>
</dbReference>
<comment type="caution">
    <text evidence="1">The sequence shown here is derived from an EMBL/GenBank/DDBJ whole genome shotgun (WGS) entry which is preliminary data.</text>
</comment>
<organism evidence="1 2">
    <name type="scientific">Cohaesibacter celericrescens</name>
    <dbReference type="NCBI Taxonomy" id="2067669"/>
    <lineage>
        <taxon>Bacteria</taxon>
        <taxon>Pseudomonadati</taxon>
        <taxon>Pseudomonadota</taxon>
        <taxon>Alphaproteobacteria</taxon>
        <taxon>Hyphomicrobiales</taxon>
        <taxon>Cohaesibacteraceae</taxon>
    </lineage>
</organism>